<accession>A0A317EID8</accession>
<gene>
    <name evidence="1" type="ORF">DHW03_19145</name>
</gene>
<evidence type="ECO:0000313" key="1">
    <source>
        <dbReference type="EMBL" id="PWS25869.1"/>
    </source>
</evidence>
<organism evidence="1 2">
    <name type="scientific">Pedobacter yonginense</name>
    <dbReference type="NCBI Taxonomy" id="651869"/>
    <lineage>
        <taxon>Bacteria</taxon>
        <taxon>Pseudomonadati</taxon>
        <taxon>Bacteroidota</taxon>
        <taxon>Sphingobacteriia</taxon>
        <taxon>Sphingobacteriales</taxon>
        <taxon>Sphingobacteriaceae</taxon>
        <taxon>Pedobacter</taxon>
    </lineage>
</organism>
<dbReference type="EMBL" id="QGNZ01000012">
    <property type="protein sequence ID" value="PWS25869.1"/>
    <property type="molecule type" value="Genomic_DNA"/>
</dbReference>
<dbReference type="Proteomes" id="UP000245379">
    <property type="component" value="Unassembled WGS sequence"/>
</dbReference>
<name>A0A317EID8_9SPHI</name>
<sequence>RQTCLAEQELLRVTAITFPQPRSQPTAYSPLRTMHISCKDERITSAGFCVHDFPNEGEAANNILSKA</sequence>
<dbReference type="AlphaFoldDB" id="A0A317EID8"/>
<keyword evidence="2" id="KW-1185">Reference proteome</keyword>
<protein>
    <submittedName>
        <fullName evidence="1">Uncharacterized protein</fullName>
    </submittedName>
</protein>
<reference evidence="1 2" key="1">
    <citation type="submission" date="2018-05" db="EMBL/GenBank/DDBJ databases">
        <title>Pedobacter paludis sp. nov., isolated from wetland soil.</title>
        <authorList>
            <person name="Zhang Y."/>
            <person name="Wang G."/>
        </authorList>
    </citation>
    <scope>NUCLEOTIDE SEQUENCE [LARGE SCALE GENOMIC DNA]</scope>
    <source>
        <strain evidence="1 2">KCTC22721</strain>
    </source>
</reference>
<proteinExistence type="predicted"/>
<feature type="non-terminal residue" evidence="1">
    <location>
        <position position="1"/>
    </location>
</feature>
<evidence type="ECO:0000313" key="2">
    <source>
        <dbReference type="Proteomes" id="UP000245379"/>
    </source>
</evidence>
<comment type="caution">
    <text evidence="1">The sequence shown here is derived from an EMBL/GenBank/DDBJ whole genome shotgun (WGS) entry which is preliminary data.</text>
</comment>